<dbReference type="AlphaFoldDB" id="A0A6A7B7V9"/>
<proteinExistence type="predicted"/>
<protein>
    <submittedName>
        <fullName evidence="1">Uncharacterized protein</fullName>
    </submittedName>
</protein>
<gene>
    <name evidence="1" type="ORF">T440DRAFT_89130</name>
</gene>
<accession>A0A6A7B7V9</accession>
<evidence type="ECO:0000313" key="2">
    <source>
        <dbReference type="Proteomes" id="UP000799423"/>
    </source>
</evidence>
<reference evidence="1" key="1">
    <citation type="submission" date="2020-01" db="EMBL/GenBank/DDBJ databases">
        <authorList>
            <consortium name="DOE Joint Genome Institute"/>
            <person name="Haridas S."/>
            <person name="Albert R."/>
            <person name="Binder M."/>
            <person name="Bloem J."/>
            <person name="Labutti K."/>
            <person name="Salamov A."/>
            <person name="Andreopoulos B."/>
            <person name="Baker S.E."/>
            <person name="Barry K."/>
            <person name="Bills G."/>
            <person name="Bluhm B.H."/>
            <person name="Cannon C."/>
            <person name="Castanera R."/>
            <person name="Culley D.E."/>
            <person name="Daum C."/>
            <person name="Ezra D."/>
            <person name="Gonzalez J.B."/>
            <person name="Henrissat B."/>
            <person name="Kuo A."/>
            <person name="Liang C."/>
            <person name="Lipzen A."/>
            <person name="Lutzoni F."/>
            <person name="Magnuson J."/>
            <person name="Mondo S."/>
            <person name="Nolan M."/>
            <person name="Ohm R."/>
            <person name="Pangilinan J."/>
            <person name="Park H.-J."/>
            <person name="Ramirez L."/>
            <person name="Alfaro M."/>
            <person name="Sun H."/>
            <person name="Tritt A."/>
            <person name="Yoshinaga Y."/>
            <person name="Zwiers L.-H."/>
            <person name="Turgeon B.G."/>
            <person name="Goodwin S.B."/>
            <person name="Spatafora J.W."/>
            <person name="Crous P.W."/>
            <person name="Grigoriev I.V."/>
        </authorList>
    </citation>
    <scope>NUCLEOTIDE SEQUENCE</scope>
    <source>
        <strain evidence="1">IPT5</strain>
    </source>
</reference>
<dbReference type="Proteomes" id="UP000799423">
    <property type="component" value="Unassembled WGS sequence"/>
</dbReference>
<keyword evidence="2" id="KW-1185">Reference proteome</keyword>
<sequence length="163" mass="18132">MALLRPGQARDGQMHTLLSLLALQCVPARQACETWRVREHARSHRPGLARIARRIAYRLLLSAVCAWNACSAGATGCLCVYLEHLEHWHCMPIATERQRGRGRMGSGESRARTACSLRFGAWQRARNWAPAVLAHERLSSLAMRFHGAADTLSTVPTSPRHST</sequence>
<evidence type="ECO:0000313" key="1">
    <source>
        <dbReference type="EMBL" id="KAF2850465.1"/>
    </source>
</evidence>
<organism evidence="1 2">
    <name type="scientific">Plenodomus tracheiphilus IPT5</name>
    <dbReference type="NCBI Taxonomy" id="1408161"/>
    <lineage>
        <taxon>Eukaryota</taxon>
        <taxon>Fungi</taxon>
        <taxon>Dikarya</taxon>
        <taxon>Ascomycota</taxon>
        <taxon>Pezizomycotina</taxon>
        <taxon>Dothideomycetes</taxon>
        <taxon>Pleosporomycetidae</taxon>
        <taxon>Pleosporales</taxon>
        <taxon>Pleosporineae</taxon>
        <taxon>Leptosphaeriaceae</taxon>
        <taxon>Plenodomus</taxon>
    </lineage>
</organism>
<name>A0A6A7B7V9_9PLEO</name>
<dbReference type="EMBL" id="MU006306">
    <property type="protein sequence ID" value="KAF2850465.1"/>
    <property type="molecule type" value="Genomic_DNA"/>
</dbReference>